<evidence type="ECO:0000256" key="2">
    <source>
        <dbReference type="ARBA" id="ARBA00022801"/>
    </source>
</evidence>
<dbReference type="InterPro" id="IPR050248">
    <property type="entry name" value="Polysacc_deacetylase_ArnD"/>
</dbReference>
<feature type="region of interest" description="Disordered" evidence="3">
    <location>
        <begin position="118"/>
        <end position="252"/>
    </location>
</feature>
<dbReference type="CDD" id="cd10917">
    <property type="entry name" value="CE4_NodB_like_6s_7s"/>
    <property type="match status" value="1"/>
</dbReference>
<dbReference type="InterPro" id="IPR002509">
    <property type="entry name" value="NODB_dom"/>
</dbReference>
<dbReference type="SUPFAM" id="SSF88713">
    <property type="entry name" value="Glycoside hydrolase/deacetylase"/>
    <property type="match status" value="1"/>
</dbReference>
<evidence type="ECO:0000259" key="5">
    <source>
        <dbReference type="PROSITE" id="PS51677"/>
    </source>
</evidence>
<dbReference type="Proteomes" id="UP001500635">
    <property type="component" value="Unassembled WGS sequence"/>
</dbReference>
<feature type="region of interest" description="Disordered" evidence="3">
    <location>
        <begin position="60"/>
        <end position="104"/>
    </location>
</feature>
<dbReference type="PANTHER" id="PTHR10587">
    <property type="entry name" value="GLYCOSYL TRANSFERASE-RELATED"/>
    <property type="match status" value="1"/>
</dbReference>
<feature type="compositionally biased region" description="Pro residues" evidence="3">
    <location>
        <begin position="159"/>
        <end position="175"/>
    </location>
</feature>
<dbReference type="EMBL" id="BAABFR010000054">
    <property type="protein sequence ID" value="GAA4397206.1"/>
    <property type="molecule type" value="Genomic_DNA"/>
</dbReference>
<dbReference type="Pfam" id="PF01522">
    <property type="entry name" value="Polysacc_deac_1"/>
    <property type="match status" value="1"/>
</dbReference>
<sequence length="457" mass="46382">MEWHKWLEWTLRPNQSRKVRNFAYGGTAVVTAAAIAAACTLTSGNPAGYGQGLRYDAVPGATSPGEAPPPSGASAAPGVGANPGAHPQGRTSDAPPPPPKPIPATKIITKTVQAPAPRITVTSPPAPLPVHVAPTHTEPARTAPARIDPVQRTPARPTITPPDTTPPDTTPPDTTPPDTDVPEAQSTATSTTTVTEPPSPGDPGVQSPGDPGAQVPGDPGVQVPGDPGVTSPGDPGATSPGDPDAPQVASDPATTVPIYTSSAGADCAVSKCIALTFSGGPGPETRQFLQVLQAHGAHATFFVTGAQVTQNADVVAAIAGSGNEIGNGTFSQPDMTTLSAADQATELRETDDAVRSATGIEPTLFRPMGGHTSSDVVAAGKRQGLTEVLWDLDTQDYSDQSDPSAVAAAIERAKPGQIVMLHDTFAASATGLDQALTVLAKKGYVFVTASQLLGSRR</sequence>
<keyword evidence="4" id="KW-1133">Transmembrane helix</keyword>
<keyword evidence="1" id="KW-0479">Metal-binding</keyword>
<dbReference type="Gene3D" id="3.20.20.370">
    <property type="entry name" value="Glycoside hydrolase/deacetylase"/>
    <property type="match status" value="1"/>
</dbReference>
<proteinExistence type="predicted"/>
<accession>A0ABP8JWV2</accession>
<evidence type="ECO:0000256" key="1">
    <source>
        <dbReference type="ARBA" id="ARBA00022723"/>
    </source>
</evidence>
<feature type="compositionally biased region" description="Low complexity" evidence="3">
    <location>
        <begin position="72"/>
        <end position="85"/>
    </location>
</feature>
<keyword evidence="4" id="KW-0472">Membrane</keyword>
<reference evidence="7" key="1">
    <citation type="journal article" date="2019" name="Int. J. Syst. Evol. Microbiol.">
        <title>The Global Catalogue of Microorganisms (GCM) 10K type strain sequencing project: providing services to taxonomists for standard genome sequencing and annotation.</title>
        <authorList>
            <consortium name="The Broad Institute Genomics Platform"/>
            <consortium name="The Broad Institute Genome Sequencing Center for Infectious Disease"/>
            <person name="Wu L."/>
            <person name="Ma J."/>
        </authorList>
    </citation>
    <scope>NUCLEOTIDE SEQUENCE [LARGE SCALE GENOMIC DNA]</scope>
    <source>
        <strain evidence="7">JCM 17688</strain>
    </source>
</reference>
<dbReference type="PANTHER" id="PTHR10587:SF133">
    <property type="entry name" value="CHITIN DEACETYLASE 1-RELATED"/>
    <property type="match status" value="1"/>
</dbReference>
<dbReference type="PROSITE" id="PS51677">
    <property type="entry name" value="NODB"/>
    <property type="match status" value="1"/>
</dbReference>
<feature type="transmembrane region" description="Helical" evidence="4">
    <location>
        <begin position="21"/>
        <end position="44"/>
    </location>
</feature>
<evidence type="ECO:0000313" key="6">
    <source>
        <dbReference type="EMBL" id="GAA4397206.1"/>
    </source>
</evidence>
<keyword evidence="7" id="KW-1185">Reference proteome</keyword>
<protein>
    <recommendedName>
        <fullName evidence="5">NodB homology domain-containing protein</fullName>
    </recommendedName>
</protein>
<organism evidence="6 7">
    <name type="scientific">Tsukamurella soli</name>
    <dbReference type="NCBI Taxonomy" id="644556"/>
    <lineage>
        <taxon>Bacteria</taxon>
        <taxon>Bacillati</taxon>
        <taxon>Actinomycetota</taxon>
        <taxon>Actinomycetes</taxon>
        <taxon>Mycobacteriales</taxon>
        <taxon>Tsukamurellaceae</taxon>
        <taxon>Tsukamurella</taxon>
    </lineage>
</organism>
<comment type="caution">
    <text evidence="6">The sequence shown here is derived from an EMBL/GenBank/DDBJ whole genome shotgun (WGS) entry which is preliminary data.</text>
</comment>
<feature type="compositionally biased region" description="Low complexity" evidence="3">
    <location>
        <begin position="186"/>
        <end position="196"/>
    </location>
</feature>
<name>A0ABP8JWV2_9ACTN</name>
<evidence type="ECO:0000256" key="3">
    <source>
        <dbReference type="SAM" id="MobiDB-lite"/>
    </source>
</evidence>
<keyword evidence="4" id="KW-0812">Transmembrane</keyword>
<evidence type="ECO:0000313" key="7">
    <source>
        <dbReference type="Proteomes" id="UP001500635"/>
    </source>
</evidence>
<gene>
    <name evidence="6" type="ORF">GCM10023147_32320</name>
</gene>
<feature type="domain" description="NodB homology" evidence="5">
    <location>
        <begin position="271"/>
        <end position="447"/>
    </location>
</feature>
<dbReference type="InterPro" id="IPR011330">
    <property type="entry name" value="Glyco_hydro/deAcase_b/a-brl"/>
</dbReference>
<feature type="compositionally biased region" description="Low complexity" evidence="3">
    <location>
        <begin position="208"/>
        <end position="229"/>
    </location>
</feature>
<evidence type="ECO:0000256" key="4">
    <source>
        <dbReference type="SAM" id="Phobius"/>
    </source>
</evidence>
<keyword evidence="2" id="KW-0378">Hydrolase</keyword>